<dbReference type="EMBL" id="BQMJ01000018">
    <property type="protein sequence ID" value="GJQ10756.1"/>
    <property type="molecule type" value="Genomic_DNA"/>
</dbReference>
<keyword evidence="2" id="KW-1015">Disulfide bond</keyword>
<reference evidence="4" key="2">
    <citation type="submission" date="2022-01" db="EMBL/GenBank/DDBJ databases">
        <authorList>
            <person name="Hirooka S."/>
            <person name="Miyagishima S.Y."/>
        </authorList>
    </citation>
    <scope>NUCLEOTIDE SEQUENCE</scope>
    <source>
        <strain evidence="4">NBRC 102759</strain>
    </source>
</reference>
<protein>
    <recommendedName>
        <fullName evidence="3">Thioredoxin domain-containing protein</fullName>
    </recommendedName>
</protein>
<sequence>MSSQSVDIGCFVVQPLRNNLQAVNGVKACRLFTSTSSVPFCSCFLRRGSSGVNLALQPNVTYRLQRNPFSTNSIRYSLQPEQYKVVSPLKVQAAVTEIDSQDQLDQELEKAGSKLTIVDFSTTWCGPCKVVAPKFEELSEKYQQVVFLKVVGDKNGETNKIMKSYGIRAVPTFKFIKGKKSIHEVAGARIDALEDGIKSYM</sequence>
<gene>
    <name evidence="4" type="ORF">GpartN1_g2547.t1</name>
</gene>
<dbReference type="InterPro" id="IPR013766">
    <property type="entry name" value="Thioredoxin_domain"/>
</dbReference>
<accession>A0A9C7PVT0</accession>
<dbReference type="Pfam" id="PF00085">
    <property type="entry name" value="Thioredoxin"/>
    <property type="match status" value="1"/>
</dbReference>
<comment type="caution">
    <text evidence="4">The sequence shown here is derived from an EMBL/GenBank/DDBJ whole genome shotgun (WGS) entry which is preliminary data.</text>
</comment>
<reference evidence="4" key="1">
    <citation type="journal article" date="2022" name="Proc. Natl. Acad. Sci. U.S.A.">
        <title>Life cycle and functional genomics of the unicellular red alga Galdieria for elucidating algal and plant evolution and industrial use.</title>
        <authorList>
            <person name="Hirooka S."/>
            <person name="Itabashi T."/>
            <person name="Ichinose T.M."/>
            <person name="Onuma R."/>
            <person name="Fujiwara T."/>
            <person name="Yamashita S."/>
            <person name="Jong L.W."/>
            <person name="Tomita R."/>
            <person name="Iwane A.H."/>
            <person name="Miyagishima S.Y."/>
        </authorList>
    </citation>
    <scope>NUCLEOTIDE SEQUENCE</scope>
    <source>
        <strain evidence="4">NBRC 102759</strain>
    </source>
</reference>
<name>A0A9C7PVT0_9RHOD</name>
<proteinExistence type="predicted"/>
<dbReference type="Proteomes" id="UP001061958">
    <property type="component" value="Unassembled WGS sequence"/>
</dbReference>
<keyword evidence="5" id="KW-1185">Reference proteome</keyword>
<evidence type="ECO:0000313" key="4">
    <source>
        <dbReference type="EMBL" id="GJQ10756.1"/>
    </source>
</evidence>
<comment type="function">
    <text evidence="1">Participates in various redox reactions through the reversible oxidation of its active center dithiol to a disulfide and catalyzes dithiol-disulfide exchange reactions.</text>
</comment>
<dbReference type="InterPro" id="IPR017937">
    <property type="entry name" value="Thioredoxin_CS"/>
</dbReference>
<dbReference type="PROSITE" id="PS00194">
    <property type="entry name" value="THIOREDOXIN_1"/>
    <property type="match status" value="1"/>
</dbReference>
<evidence type="ECO:0000259" key="3">
    <source>
        <dbReference type="PROSITE" id="PS51352"/>
    </source>
</evidence>
<evidence type="ECO:0000313" key="5">
    <source>
        <dbReference type="Proteomes" id="UP001061958"/>
    </source>
</evidence>
<dbReference type="Gene3D" id="3.40.30.10">
    <property type="entry name" value="Glutaredoxin"/>
    <property type="match status" value="1"/>
</dbReference>
<evidence type="ECO:0000256" key="1">
    <source>
        <dbReference type="ARBA" id="ARBA00003318"/>
    </source>
</evidence>
<feature type="domain" description="Thioredoxin" evidence="3">
    <location>
        <begin position="83"/>
        <end position="201"/>
    </location>
</feature>
<dbReference type="OrthoDB" id="2121326at2759"/>
<dbReference type="PANTHER" id="PTHR46115">
    <property type="entry name" value="THIOREDOXIN-LIKE PROTEIN 1"/>
    <property type="match status" value="1"/>
</dbReference>
<dbReference type="PRINTS" id="PR00421">
    <property type="entry name" value="THIOREDOXIN"/>
</dbReference>
<dbReference type="PROSITE" id="PS51352">
    <property type="entry name" value="THIOREDOXIN_2"/>
    <property type="match status" value="1"/>
</dbReference>
<dbReference type="InterPro" id="IPR036249">
    <property type="entry name" value="Thioredoxin-like_sf"/>
</dbReference>
<dbReference type="AlphaFoldDB" id="A0A9C7PVT0"/>
<dbReference type="SUPFAM" id="SSF52833">
    <property type="entry name" value="Thioredoxin-like"/>
    <property type="match status" value="1"/>
</dbReference>
<evidence type="ECO:0000256" key="2">
    <source>
        <dbReference type="ARBA" id="ARBA00023157"/>
    </source>
</evidence>
<organism evidence="4 5">
    <name type="scientific">Galdieria partita</name>
    <dbReference type="NCBI Taxonomy" id="83374"/>
    <lineage>
        <taxon>Eukaryota</taxon>
        <taxon>Rhodophyta</taxon>
        <taxon>Bangiophyceae</taxon>
        <taxon>Galdieriales</taxon>
        <taxon>Galdieriaceae</taxon>
        <taxon>Galdieria</taxon>
    </lineage>
</organism>
<dbReference type="CDD" id="cd02947">
    <property type="entry name" value="TRX_family"/>
    <property type="match status" value="1"/>
</dbReference>